<dbReference type="AlphaFoldDB" id="A0A5B8SAW8"/>
<keyword evidence="1" id="KW-0732">Signal</keyword>
<reference evidence="3 4" key="1">
    <citation type="journal article" date="2013" name="J. Microbiol. Biotechnol.">
        <title>Novosphingobium ginsenosidimutans sp. nov., with the ability to convert ginsenoside.</title>
        <authorList>
            <person name="Kim J.K."/>
            <person name="He D."/>
            <person name="Liu Q.M."/>
            <person name="Park H.Y."/>
            <person name="Jung M.S."/>
            <person name="Yoon M.H."/>
            <person name="Kim S.C."/>
            <person name="Im W.T."/>
        </authorList>
    </citation>
    <scope>NUCLEOTIDE SEQUENCE [LARGE SCALE GENOMIC DNA]</scope>
    <source>
        <strain evidence="3 4">FW-6</strain>
    </source>
</reference>
<dbReference type="InterPro" id="IPR012338">
    <property type="entry name" value="Beta-lactam/transpept-like"/>
</dbReference>
<feature type="signal peptide" evidence="1">
    <location>
        <begin position="1"/>
        <end position="17"/>
    </location>
</feature>
<name>A0A5B8SAW8_9SPHN</name>
<gene>
    <name evidence="3" type="ORF">FRF71_04570</name>
</gene>
<accession>A0A5B8SAW8</accession>
<keyword evidence="4" id="KW-1185">Reference proteome</keyword>
<dbReference type="Gene3D" id="3.40.710.10">
    <property type="entry name" value="DD-peptidase/beta-lactamase superfamily"/>
    <property type="match status" value="1"/>
</dbReference>
<dbReference type="OrthoDB" id="5705574at2"/>
<dbReference type="PANTHER" id="PTHR43283">
    <property type="entry name" value="BETA-LACTAMASE-RELATED"/>
    <property type="match status" value="1"/>
</dbReference>
<dbReference type="Pfam" id="PF00144">
    <property type="entry name" value="Beta-lactamase"/>
    <property type="match status" value="1"/>
</dbReference>
<feature type="chain" id="PRO_5022988623" evidence="1">
    <location>
        <begin position="18"/>
        <end position="392"/>
    </location>
</feature>
<dbReference type="EMBL" id="CP042345">
    <property type="protein sequence ID" value="QEA17457.1"/>
    <property type="molecule type" value="Genomic_DNA"/>
</dbReference>
<dbReference type="InterPro" id="IPR001466">
    <property type="entry name" value="Beta-lactam-related"/>
</dbReference>
<feature type="domain" description="Beta-lactamase-related" evidence="2">
    <location>
        <begin position="19"/>
        <end position="371"/>
    </location>
</feature>
<evidence type="ECO:0000256" key="1">
    <source>
        <dbReference type="SAM" id="SignalP"/>
    </source>
</evidence>
<dbReference type="Proteomes" id="UP000321172">
    <property type="component" value="Chromosome"/>
</dbReference>
<proteinExistence type="predicted"/>
<dbReference type="KEGG" id="ngf:FRF71_04570"/>
<dbReference type="SUPFAM" id="SSF56601">
    <property type="entry name" value="beta-lactamase/transpeptidase-like"/>
    <property type="match status" value="1"/>
</dbReference>
<protein>
    <submittedName>
        <fullName evidence="3">Beta-lactamase family protein</fullName>
    </submittedName>
</protein>
<sequence length="392" mass="42354">MPLLACLILAAPLQAQAQPPATVAVQFDRQTIRPVLAEGLADRSTGRAVTADDPVRIASISKLVTTLGVMRLVDQGKLDLDRDVSDYLGWPVRNPAFPDRPITLAMLLSHRSSLIDGGELYLIPLGVTLRERLADPRVWDAEHAPGSDWFHYTNLNFPVAASVIEKVTGERFDVAMSRLVLKPLKLDACFNWGAGCSADAYRRAVVLYRANGEVARDDLRGNPPACPVFLADRTNCDLSGYRLGDNGALFSPQGGLRISMRDLAKIGQLLARQGQGLISRQSYARMMKPVWQFNGSNGLGEDGTASGFFCAYGLAVQRLAGKQAGCRDDPFGDGVVRFGHSGDAYGLKSGLWFDPRTGKGIAFFTSAVPDNAPIGRSAFLAVEESVVERAGF</sequence>
<organism evidence="3 4">
    <name type="scientific">Novosphingobium ginsenosidimutans</name>
    <dbReference type="NCBI Taxonomy" id="1176536"/>
    <lineage>
        <taxon>Bacteria</taxon>
        <taxon>Pseudomonadati</taxon>
        <taxon>Pseudomonadota</taxon>
        <taxon>Alphaproteobacteria</taxon>
        <taxon>Sphingomonadales</taxon>
        <taxon>Sphingomonadaceae</taxon>
        <taxon>Novosphingobium</taxon>
    </lineage>
</organism>
<evidence type="ECO:0000313" key="3">
    <source>
        <dbReference type="EMBL" id="QEA17457.1"/>
    </source>
</evidence>
<dbReference type="InterPro" id="IPR050789">
    <property type="entry name" value="Diverse_Enzym_Activities"/>
</dbReference>
<evidence type="ECO:0000259" key="2">
    <source>
        <dbReference type="Pfam" id="PF00144"/>
    </source>
</evidence>
<evidence type="ECO:0000313" key="4">
    <source>
        <dbReference type="Proteomes" id="UP000321172"/>
    </source>
</evidence>